<accession>A0A239CPG9</accession>
<reference evidence="4" key="1">
    <citation type="submission" date="2017-06" db="EMBL/GenBank/DDBJ databases">
        <authorList>
            <person name="Varghese N."/>
            <person name="Submissions S."/>
        </authorList>
    </citation>
    <scope>NUCLEOTIDE SEQUENCE [LARGE SCALE GENOMIC DNA]</scope>
    <source>
        <strain evidence="4">DSM 44485</strain>
    </source>
</reference>
<dbReference type="InterPro" id="IPR007278">
    <property type="entry name" value="DUF397"/>
</dbReference>
<keyword evidence="4" id="KW-1185">Reference proteome</keyword>
<feature type="region of interest" description="Disordered" evidence="1">
    <location>
        <begin position="1"/>
        <end position="24"/>
    </location>
</feature>
<gene>
    <name evidence="3" type="ORF">SAMN06265355_11347</name>
</gene>
<dbReference type="RefSeq" id="WP_089315045.1">
    <property type="nucleotide sequence ID" value="NZ_FZNP01000013.1"/>
</dbReference>
<protein>
    <recommendedName>
        <fullName evidence="2">DUF397 domain-containing protein</fullName>
    </recommendedName>
</protein>
<evidence type="ECO:0000313" key="4">
    <source>
        <dbReference type="Proteomes" id="UP000198420"/>
    </source>
</evidence>
<evidence type="ECO:0000313" key="3">
    <source>
        <dbReference type="EMBL" id="SNS22136.1"/>
    </source>
</evidence>
<name>A0A239CPG9_9ACTN</name>
<dbReference type="Pfam" id="PF04149">
    <property type="entry name" value="DUF397"/>
    <property type="match status" value="1"/>
</dbReference>
<feature type="compositionally biased region" description="Polar residues" evidence="1">
    <location>
        <begin position="10"/>
        <end position="21"/>
    </location>
</feature>
<sequence length="66" mass="7153">MTENRPVWRKSSQSAQGTSEQGVEVARLPHAISIRDGKAPDAGHITLTTHTFAALLDHAKQGELPH</sequence>
<dbReference type="Proteomes" id="UP000198420">
    <property type="component" value="Unassembled WGS sequence"/>
</dbReference>
<evidence type="ECO:0000259" key="2">
    <source>
        <dbReference type="Pfam" id="PF04149"/>
    </source>
</evidence>
<dbReference type="EMBL" id="FZNP01000013">
    <property type="protein sequence ID" value="SNS22136.1"/>
    <property type="molecule type" value="Genomic_DNA"/>
</dbReference>
<dbReference type="AlphaFoldDB" id="A0A239CPG9"/>
<proteinExistence type="predicted"/>
<organism evidence="3 4">
    <name type="scientific">Actinomadura mexicana</name>
    <dbReference type="NCBI Taxonomy" id="134959"/>
    <lineage>
        <taxon>Bacteria</taxon>
        <taxon>Bacillati</taxon>
        <taxon>Actinomycetota</taxon>
        <taxon>Actinomycetes</taxon>
        <taxon>Streptosporangiales</taxon>
        <taxon>Thermomonosporaceae</taxon>
        <taxon>Actinomadura</taxon>
    </lineage>
</organism>
<dbReference type="OrthoDB" id="3482428at2"/>
<feature type="domain" description="DUF397" evidence="2">
    <location>
        <begin position="7"/>
        <end position="60"/>
    </location>
</feature>
<evidence type="ECO:0000256" key="1">
    <source>
        <dbReference type="SAM" id="MobiDB-lite"/>
    </source>
</evidence>